<dbReference type="Gene3D" id="2.40.128.720">
    <property type="match status" value="2"/>
</dbReference>
<evidence type="ECO:0000259" key="1">
    <source>
        <dbReference type="Pfam" id="PF18962"/>
    </source>
</evidence>
<protein>
    <submittedName>
        <fullName evidence="2">T9SS type A sorting domain-containing protein</fullName>
    </submittedName>
</protein>
<dbReference type="InterPro" id="IPR026444">
    <property type="entry name" value="Secre_tail"/>
</dbReference>
<name>A0ABR6VX69_9BACT</name>
<proteinExistence type="predicted"/>
<evidence type="ECO:0000313" key="2">
    <source>
        <dbReference type="EMBL" id="MBC3541739.1"/>
    </source>
</evidence>
<dbReference type="Proteomes" id="UP000659698">
    <property type="component" value="Unassembled WGS sequence"/>
</dbReference>
<dbReference type="EMBL" id="JACOAF010000044">
    <property type="protein sequence ID" value="MBC3541739.1"/>
    <property type="molecule type" value="Genomic_DNA"/>
</dbReference>
<evidence type="ECO:0000313" key="3">
    <source>
        <dbReference type="Proteomes" id="UP000659698"/>
    </source>
</evidence>
<sequence length="472" mass="53866">MKHIYRKTKAPVNWRKALTLGILFLALAFTGLAQGRRETAAGARFRERATMTASSAKAVRAKTSSRTLRTGEYASQPRNAQEFSWNETTNAWGLGYLHAYTFNTAGLLVEDHVTQADNSNFARFVTAYDSHDNLTEDLQYYWEGGAWLLYNGYKEAYTYDNDQLTQAISEFHKNGVWSNSIKRVFNYNPEGHLVDITEYGWDINAWVVEDRTVFEYAAGSNQPASITYQEWDENAWVNSERETDLVWHNFDDVDLSNEDTWQFVTDTYQEWRNNAWVNVMKQTTAYQTSGSFVTVAEEWENGGWRQAYRFSETLNDKGNLTLRVEETWKNGAWVVENGFKYNRTYDSNGHMSEVVFQRWEPASEGSSQGTYVNQDRYVYSNFQVVLASGDELVPSAWRVYPNPTVNSFSVKMEQNSGGTATVVSLTGQTLFTVTLAKTAEEQEINIAHLPSGTYLLQIVSKAGVRSQKIVKL</sequence>
<dbReference type="NCBIfam" id="TIGR04183">
    <property type="entry name" value="Por_Secre_tail"/>
    <property type="match status" value="1"/>
</dbReference>
<dbReference type="Pfam" id="PF18962">
    <property type="entry name" value="Por_Secre_tail"/>
    <property type="match status" value="1"/>
</dbReference>
<dbReference type="RefSeq" id="WP_186640964.1">
    <property type="nucleotide sequence ID" value="NZ_JACOAF010000044.1"/>
</dbReference>
<feature type="domain" description="Secretion system C-terminal sorting" evidence="1">
    <location>
        <begin position="399"/>
        <end position="470"/>
    </location>
</feature>
<comment type="caution">
    <text evidence="2">The sequence shown here is derived from an EMBL/GenBank/DDBJ whole genome shotgun (WGS) entry which is preliminary data.</text>
</comment>
<keyword evidence="3" id="KW-1185">Reference proteome</keyword>
<reference evidence="2 3" key="1">
    <citation type="journal article" date="2019" name="Int. J. Syst. Evol. Microbiol.">
        <title>Rufibacter sediminis sp. nov., isolated from freshwater lake sediment.</title>
        <authorList>
            <person name="Qu J.H."/>
            <person name="Zhang L.J."/>
            <person name="Fu Y.H."/>
            <person name="Li H.F."/>
        </authorList>
    </citation>
    <scope>NUCLEOTIDE SEQUENCE [LARGE SCALE GENOMIC DNA]</scope>
    <source>
        <strain evidence="2 3">H-1</strain>
    </source>
</reference>
<accession>A0ABR6VX69</accession>
<organism evidence="2 3">
    <name type="scientific">Rufibacter sediminis</name>
    <dbReference type="NCBI Taxonomy" id="2762756"/>
    <lineage>
        <taxon>Bacteria</taxon>
        <taxon>Pseudomonadati</taxon>
        <taxon>Bacteroidota</taxon>
        <taxon>Cytophagia</taxon>
        <taxon>Cytophagales</taxon>
        <taxon>Hymenobacteraceae</taxon>
        <taxon>Rufibacter</taxon>
    </lineage>
</organism>
<gene>
    <name evidence="2" type="ORF">H7U12_18735</name>
</gene>